<proteinExistence type="predicted"/>
<dbReference type="EMBL" id="CP095005">
    <property type="protein sequence ID" value="UOO96482.1"/>
    <property type="molecule type" value="Genomic_DNA"/>
</dbReference>
<evidence type="ECO:0000313" key="4">
    <source>
        <dbReference type="Proteomes" id="UP000830542"/>
    </source>
</evidence>
<dbReference type="SUPFAM" id="SSF54593">
    <property type="entry name" value="Glyoxalase/Bleomycin resistance protein/Dihydroxybiphenyl dioxygenase"/>
    <property type="match status" value="1"/>
</dbReference>
<dbReference type="PROSITE" id="PS51819">
    <property type="entry name" value="VOC"/>
    <property type="match status" value="1"/>
</dbReference>
<reference evidence="2" key="3">
    <citation type="submission" date="2023-12" db="EMBL/GenBank/DDBJ databases">
        <authorList>
            <person name="Sun Q."/>
            <person name="Inoue M."/>
        </authorList>
    </citation>
    <scope>NUCLEOTIDE SEQUENCE</scope>
    <source>
        <strain evidence="2">JCM 12289</strain>
    </source>
</reference>
<dbReference type="EMBL" id="BAAADN010000043">
    <property type="protein sequence ID" value="GAA0469351.1"/>
    <property type="molecule type" value="Genomic_DNA"/>
</dbReference>
<feature type="domain" description="VOC" evidence="1">
    <location>
        <begin position="2"/>
        <end position="121"/>
    </location>
</feature>
<dbReference type="Proteomes" id="UP001500962">
    <property type="component" value="Unassembled WGS sequence"/>
</dbReference>
<dbReference type="RefSeq" id="WP_244705222.1">
    <property type="nucleotide sequence ID" value="NZ_BAAADN010000043.1"/>
</dbReference>
<dbReference type="PANTHER" id="PTHR46036">
    <property type="entry name" value="LACTOYLGLUTATHIONE LYASE"/>
    <property type="match status" value="1"/>
</dbReference>
<evidence type="ECO:0000313" key="3">
    <source>
        <dbReference type="EMBL" id="UOO96482.1"/>
    </source>
</evidence>
<reference evidence="2" key="1">
    <citation type="journal article" date="2014" name="Int. J. Syst. Evol. Microbiol.">
        <title>Complete genome sequence of Corynebacterium casei LMG S-19264T (=DSM 44701T), isolated from a smear-ripened cheese.</title>
        <authorList>
            <consortium name="US DOE Joint Genome Institute (JGI-PGF)"/>
            <person name="Walter F."/>
            <person name="Albersmeier A."/>
            <person name="Kalinowski J."/>
            <person name="Ruckert C."/>
        </authorList>
    </citation>
    <scope>NUCLEOTIDE SEQUENCE</scope>
    <source>
        <strain evidence="2">JCM 12289</strain>
    </source>
</reference>
<accession>A0AAV3SIL9</accession>
<dbReference type="InterPro" id="IPR004360">
    <property type="entry name" value="Glyas_Fos-R_dOase_dom"/>
</dbReference>
<dbReference type="Pfam" id="PF00903">
    <property type="entry name" value="Glyoxalase"/>
    <property type="match status" value="1"/>
</dbReference>
<evidence type="ECO:0000313" key="2">
    <source>
        <dbReference type="EMBL" id="GAA0469351.1"/>
    </source>
</evidence>
<name>A0AAV3SIL9_HALDO</name>
<keyword evidence="2" id="KW-0456">Lyase</keyword>
<reference evidence="3" key="2">
    <citation type="submission" date="2022-04" db="EMBL/GenBank/DDBJ databases">
        <title>Sequencing and genomic assembly of Halococcus dombrowskii.</title>
        <authorList>
            <person name="Lim S.W."/>
            <person name="MacLea K.S."/>
        </authorList>
    </citation>
    <scope>NUCLEOTIDE SEQUENCE</scope>
    <source>
        <strain evidence="3">H4</strain>
    </source>
</reference>
<gene>
    <name evidence="2" type="primary">gloA</name>
    <name evidence="2" type="ORF">GCM10008985_28020</name>
    <name evidence="3" type="ORF">MUK72_07190</name>
</gene>
<protein>
    <submittedName>
        <fullName evidence="2">Lactoylglutathione lyase</fullName>
    </submittedName>
    <submittedName>
        <fullName evidence="3">VOC family protein</fullName>
    </submittedName>
</protein>
<organism evidence="2 5">
    <name type="scientific">Halococcus dombrowskii</name>
    <dbReference type="NCBI Taxonomy" id="179637"/>
    <lineage>
        <taxon>Archaea</taxon>
        <taxon>Methanobacteriati</taxon>
        <taxon>Methanobacteriota</taxon>
        <taxon>Stenosarchaea group</taxon>
        <taxon>Halobacteria</taxon>
        <taxon>Halobacteriales</taxon>
        <taxon>Halococcaceae</taxon>
        <taxon>Halococcus</taxon>
    </lineage>
</organism>
<dbReference type="PANTHER" id="PTHR46036:SF5">
    <property type="entry name" value="LACTOYLGLUTATHIONE LYASE"/>
    <property type="match status" value="1"/>
</dbReference>
<dbReference type="GO" id="GO:0019243">
    <property type="term" value="P:methylglyoxal catabolic process to D-lactate via S-lactoyl-glutathione"/>
    <property type="evidence" value="ECO:0007669"/>
    <property type="project" value="TreeGrafter"/>
</dbReference>
<dbReference type="GO" id="GO:0005737">
    <property type="term" value="C:cytoplasm"/>
    <property type="evidence" value="ECO:0007669"/>
    <property type="project" value="TreeGrafter"/>
</dbReference>
<dbReference type="Gene3D" id="3.10.180.10">
    <property type="entry name" value="2,3-Dihydroxybiphenyl 1,2-Dioxygenase, domain 1"/>
    <property type="match status" value="1"/>
</dbReference>
<dbReference type="InterPro" id="IPR037523">
    <property type="entry name" value="VOC_core"/>
</dbReference>
<dbReference type="InterPro" id="IPR029068">
    <property type="entry name" value="Glyas_Bleomycin-R_OHBP_Dase"/>
</dbReference>
<dbReference type="GO" id="GO:0004462">
    <property type="term" value="F:lactoylglutathione lyase activity"/>
    <property type="evidence" value="ECO:0007669"/>
    <property type="project" value="TreeGrafter"/>
</dbReference>
<keyword evidence="4" id="KW-1185">Reference proteome</keyword>
<evidence type="ECO:0000313" key="5">
    <source>
        <dbReference type="Proteomes" id="UP001500962"/>
    </source>
</evidence>
<dbReference type="KEGG" id="hdo:MUK72_07190"/>
<dbReference type="AlphaFoldDB" id="A0AAV3SIL9"/>
<dbReference type="GeneID" id="71761620"/>
<dbReference type="Proteomes" id="UP000830542">
    <property type="component" value="Chromosome"/>
</dbReference>
<evidence type="ECO:0000259" key="1">
    <source>
        <dbReference type="PROSITE" id="PS51819"/>
    </source>
</evidence>
<sequence>MELLHPCLNVADMDRAVAFYTEELDFTESWSFETPDGETENRYLAAENGVELQLSKTEGVDELEQGTAWDHLAVSVESVDRAFEEIDHHGVVQEPTDVQAAGTRIAFVRDPDGHVIEFVEPLDD</sequence>